<reference evidence="1" key="1">
    <citation type="submission" date="2009-01" db="EMBL/GenBank/DDBJ databases">
        <title>The Genome Sequence of Brucella pinnipedialis M292/94/1.</title>
        <authorList>
            <consortium name="The Broad Institute Genome Sequencing Platform"/>
            <person name="Ward D."/>
            <person name="Young S.K."/>
            <person name="Kodira C.D."/>
            <person name="Zeng Q."/>
            <person name="Koehrsen M."/>
            <person name="Alvarado L."/>
            <person name="Berlin A."/>
            <person name="Borenstein D."/>
            <person name="Chen Z."/>
            <person name="Engels R."/>
            <person name="Freedman E."/>
            <person name="Gellesch M."/>
            <person name="Goldberg J."/>
            <person name="Griggs A."/>
            <person name="Gujja S."/>
            <person name="Heiman D."/>
            <person name="Hepburn T."/>
            <person name="Howarth C."/>
            <person name="Jen D."/>
            <person name="Larson L."/>
            <person name="Lewis B."/>
            <person name="Mehta T."/>
            <person name="Park D."/>
            <person name="Pearson M."/>
            <person name="Roberts A."/>
            <person name="Saif S."/>
            <person name="Shea T."/>
            <person name="Shenoy N."/>
            <person name="Sisk P."/>
            <person name="Stolte C."/>
            <person name="Sykes S."/>
            <person name="Walk T."/>
            <person name="White J."/>
            <person name="Yandava C."/>
            <person name="Whatmore A.M."/>
            <person name="Perrett L.L."/>
            <person name="O'Callaghan D."/>
            <person name="Nusbaum C."/>
            <person name="Galagan J."/>
            <person name="Birren B."/>
        </authorList>
    </citation>
    <scope>NUCLEOTIDE SEQUENCE [LARGE SCALE GENOMIC DNA]</scope>
    <source>
        <strain evidence="1">M292/94/1</strain>
    </source>
</reference>
<protein>
    <submittedName>
        <fullName evidence="1">Uncharacterized protein</fullName>
    </submittedName>
</protein>
<dbReference type="Proteomes" id="UP000004659">
    <property type="component" value="Unassembled WGS sequence"/>
</dbReference>
<organism evidence="1">
    <name type="scientific">Brucella pinnipedialis M292/94/1</name>
    <dbReference type="NCBI Taxonomy" id="520462"/>
    <lineage>
        <taxon>Bacteria</taxon>
        <taxon>Pseudomonadati</taxon>
        <taxon>Pseudomonadota</taxon>
        <taxon>Alphaproteobacteria</taxon>
        <taxon>Hyphomicrobiales</taxon>
        <taxon>Brucellaceae</taxon>
        <taxon>Brucella/Ochrobactrum group</taxon>
        <taxon>Brucella</taxon>
    </lineage>
</organism>
<name>A0A0E1WYW5_9HYPH</name>
<proteinExistence type="predicted"/>
<sequence length="75" mass="8391">MRTASCPSLCHCIVTCPIPARCRFRNLCFPYLAIITRTAAITRKITGYLQLFDGSCGKKLIRHALPDHPWSQAGE</sequence>
<evidence type="ECO:0000313" key="1">
    <source>
        <dbReference type="EMBL" id="EEZ30005.1"/>
    </source>
</evidence>
<dbReference type="AlphaFoldDB" id="A0A0E1WYW5"/>
<gene>
    <name evidence="1" type="ORF">BALG_00125</name>
</gene>
<dbReference type="HOGENOM" id="CLU_2663942_0_0_5"/>
<accession>A0A0E1WYW5</accession>
<dbReference type="EMBL" id="EQ999546">
    <property type="protein sequence ID" value="EEZ30005.1"/>
    <property type="molecule type" value="Genomic_DNA"/>
</dbReference>